<evidence type="ECO:0000313" key="1">
    <source>
        <dbReference type="EMBL" id="KYQ58719.1"/>
    </source>
</evidence>
<dbReference type="AlphaFoldDB" id="A0A151XED6"/>
<dbReference type="EMBL" id="KQ982254">
    <property type="protein sequence ID" value="KYQ58719.1"/>
    <property type="molecule type" value="Genomic_DNA"/>
</dbReference>
<gene>
    <name evidence="1" type="ORF">ALC60_02367</name>
</gene>
<evidence type="ECO:0000313" key="2">
    <source>
        <dbReference type="Proteomes" id="UP000075809"/>
    </source>
</evidence>
<reference evidence="1 2" key="1">
    <citation type="submission" date="2015-09" db="EMBL/GenBank/DDBJ databases">
        <title>Trachymyrmex zeteki WGS genome.</title>
        <authorList>
            <person name="Nygaard S."/>
            <person name="Hu H."/>
            <person name="Boomsma J."/>
            <person name="Zhang G."/>
        </authorList>
    </citation>
    <scope>NUCLEOTIDE SEQUENCE [LARGE SCALE GENOMIC DNA]</scope>
    <source>
        <strain evidence="1">Tzet28-1</strain>
        <tissue evidence="1">Whole body</tissue>
    </source>
</reference>
<accession>A0A151XED6</accession>
<keyword evidence="2" id="KW-1185">Reference proteome</keyword>
<sequence length="133" mass="15341">MHRRTSGLTKSDDFSNARVVGAIVSDYERRWTTDNVPRIPRIILHADGGFCRPGPSDESWNNDKRGNRNANTTRDSVLGVFLRRLHSLHRPRFSHSLSIGHHTYKNFSRNRKIASKSTNHDQNYDLAFKNARL</sequence>
<name>A0A151XED6_9HYME</name>
<organism evidence="1 2">
    <name type="scientific">Mycetomoellerius zeteki</name>
    <dbReference type="NCBI Taxonomy" id="64791"/>
    <lineage>
        <taxon>Eukaryota</taxon>
        <taxon>Metazoa</taxon>
        <taxon>Ecdysozoa</taxon>
        <taxon>Arthropoda</taxon>
        <taxon>Hexapoda</taxon>
        <taxon>Insecta</taxon>
        <taxon>Pterygota</taxon>
        <taxon>Neoptera</taxon>
        <taxon>Endopterygota</taxon>
        <taxon>Hymenoptera</taxon>
        <taxon>Apocrita</taxon>
        <taxon>Aculeata</taxon>
        <taxon>Formicoidea</taxon>
        <taxon>Formicidae</taxon>
        <taxon>Myrmicinae</taxon>
        <taxon>Mycetomoellerius</taxon>
    </lineage>
</organism>
<dbReference type="Proteomes" id="UP000075809">
    <property type="component" value="Unassembled WGS sequence"/>
</dbReference>
<protein>
    <submittedName>
        <fullName evidence="1">Uncharacterized protein</fullName>
    </submittedName>
</protein>
<proteinExistence type="predicted"/>